<name>A0ACB9K5L4_9ASTR</name>
<evidence type="ECO:0000313" key="1">
    <source>
        <dbReference type="EMBL" id="KAI3827544.1"/>
    </source>
</evidence>
<reference evidence="2" key="1">
    <citation type="journal article" date="2022" name="Mol. Ecol. Resour.">
        <title>The genomes of chicory, endive, great burdock and yacon provide insights into Asteraceae palaeo-polyploidization history and plant inulin production.</title>
        <authorList>
            <person name="Fan W."/>
            <person name="Wang S."/>
            <person name="Wang H."/>
            <person name="Wang A."/>
            <person name="Jiang F."/>
            <person name="Liu H."/>
            <person name="Zhao H."/>
            <person name="Xu D."/>
            <person name="Zhang Y."/>
        </authorList>
    </citation>
    <scope>NUCLEOTIDE SEQUENCE [LARGE SCALE GENOMIC DNA]</scope>
    <source>
        <strain evidence="2">cv. Yunnan</strain>
    </source>
</reference>
<comment type="caution">
    <text evidence="1">The sequence shown here is derived from an EMBL/GenBank/DDBJ whole genome shotgun (WGS) entry which is preliminary data.</text>
</comment>
<evidence type="ECO:0000313" key="2">
    <source>
        <dbReference type="Proteomes" id="UP001056120"/>
    </source>
</evidence>
<dbReference type="Proteomes" id="UP001056120">
    <property type="component" value="Linkage Group LG01"/>
</dbReference>
<dbReference type="EMBL" id="CM042018">
    <property type="protein sequence ID" value="KAI3827544.1"/>
    <property type="molecule type" value="Genomic_DNA"/>
</dbReference>
<accession>A0ACB9K5L4</accession>
<protein>
    <submittedName>
        <fullName evidence="1">Uncharacterized protein</fullName>
    </submittedName>
</protein>
<gene>
    <name evidence="1" type="ORF">L1987_01621</name>
</gene>
<proteinExistence type="predicted"/>
<organism evidence="1 2">
    <name type="scientific">Smallanthus sonchifolius</name>
    <dbReference type="NCBI Taxonomy" id="185202"/>
    <lineage>
        <taxon>Eukaryota</taxon>
        <taxon>Viridiplantae</taxon>
        <taxon>Streptophyta</taxon>
        <taxon>Embryophyta</taxon>
        <taxon>Tracheophyta</taxon>
        <taxon>Spermatophyta</taxon>
        <taxon>Magnoliopsida</taxon>
        <taxon>eudicotyledons</taxon>
        <taxon>Gunneridae</taxon>
        <taxon>Pentapetalae</taxon>
        <taxon>asterids</taxon>
        <taxon>campanulids</taxon>
        <taxon>Asterales</taxon>
        <taxon>Asteraceae</taxon>
        <taxon>Asteroideae</taxon>
        <taxon>Heliantheae alliance</taxon>
        <taxon>Millerieae</taxon>
        <taxon>Smallanthus</taxon>
    </lineage>
</organism>
<sequence>MRGILVWLKGCFSNLVEQFESQVQKTESELEGDYLENYYKFVDESSILKHGGLNDQELEKIRHESEMLWVEFEKEHQEQCKSENTIHVASYETFTDFLEYVGFIFDRPDTPIIKDDYEIELLDLYLFVQAKGGCRAVCRNQKWQEIATHMGLPNHLDIKLRTTYMRYLDLIEYYHQNAKDRRDLEDNGNSGKDEVGNETTEIETANGSPKFKRRRVQAIRDFPPMCGPHFFFCKFHHFSLMEVAEPEAMKAVIEEYEEVKAIIEEPENQNETSSEELQGFEDDNSEDLVIITNDDFM</sequence>
<reference evidence="1 2" key="2">
    <citation type="journal article" date="2022" name="Mol. Ecol. Resour.">
        <title>The genomes of chicory, endive, great burdock and yacon provide insights into Asteraceae paleo-polyploidization history and plant inulin production.</title>
        <authorList>
            <person name="Fan W."/>
            <person name="Wang S."/>
            <person name="Wang H."/>
            <person name="Wang A."/>
            <person name="Jiang F."/>
            <person name="Liu H."/>
            <person name="Zhao H."/>
            <person name="Xu D."/>
            <person name="Zhang Y."/>
        </authorList>
    </citation>
    <scope>NUCLEOTIDE SEQUENCE [LARGE SCALE GENOMIC DNA]</scope>
    <source>
        <strain evidence="2">cv. Yunnan</strain>
        <tissue evidence="1">Leaves</tissue>
    </source>
</reference>
<keyword evidence="2" id="KW-1185">Reference proteome</keyword>